<feature type="domain" description="ABC transporter" evidence="1">
    <location>
        <begin position="28"/>
        <end position="156"/>
    </location>
</feature>
<dbReference type="GO" id="GO:0005524">
    <property type="term" value="F:ATP binding"/>
    <property type="evidence" value="ECO:0007669"/>
    <property type="project" value="UniProtKB-KW"/>
</dbReference>
<reference evidence="2" key="1">
    <citation type="submission" date="2020-02" db="EMBL/GenBank/DDBJ databases">
        <authorList>
            <person name="Meier V. D."/>
        </authorList>
    </citation>
    <scope>NUCLEOTIDE SEQUENCE</scope>
    <source>
        <strain evidence="2">AVDCRST_MAG64</strain>
    </source>
</reference>
<dbReference type="AlphaFoldDB" id="A0A6J4QEY4"/>
<dbReference type="GO" id="GO:0022857">
    <property type="term" value="F:transmembrane transporter activity"/>
    <property type="evidence" value="ECO:0007669"/>
    <property type="project" value="TreeGrafter"/>
</dbReference>
<dbReference type="InterPro" id="IPR003439">
    <property type="entry name" value="ABC_transporter-like_ATP-bd"/>
</dbReference>
<keyword evidence="2" id="KW-0067">ATP-binding</keyword>
<dbReference type="Pfam" id="PF00005">
    <property type="entry name" value="ABC_tran"/>
    <property type="match status" value="1"/>
</dbReference>
<evidence type="ECO:0000259" key="1">
    <source>
        <dbReference type="Pfam" id="PF00005"/>
    </source>
</evidence>
<dbReference type="GO" id="GO:0005886">
    <property type="term" value="C:plasma membrane"/>
    <property type="evidence" value="ECO:0007669"/>
    <property type="project" value="TreeGrafter"/>
</dbReference>
<feature type="non-terminal residue" evidence="2">
    <location>
        <position position="159"/>
    </location>
</feature>
<dbReference type="EMBL" id="CADCUQ010000927">
    <property type="protein sequence ID" value="CAA9438915.1"/>
    <property type="molecule type" value="Genomic_DNA"/>
</dbReference>
<sequence length="159" mass="17365">MSLQPHPLLRAQNVHRLLGTQDNVNTVLKGVDLTIDRDEYVSIVGASGSGKSTLLYLLGGLDRPTGGVRGADGREEPFDPPSRIFIDGQDTTALSEQALASLRNEKVGFVFQFHYLLKEFTAQENVALPMFKLGRLKRAAAMERAAALLARFGLADKVK</sequence>
<dbReference type="SUPFAM" id="SSF52540">
    <property type="entry name" value="P-loop containing nucleoside triphosphate hydrolases"/>
    <property type="match status" value="1"/>
</dbReference>
<dbReference type="Gene3D" id="3.40.50.300">
    <property type="entry name" value="P-loop containing nucleotide triphosphate hydrolases"/>
    <property type="match status" value="1"/>
</dbReference>
<keyword evidence="2" id="KW-0547">Nucleotide-binding</keyword>
<keyword evidence="2" id="KW-0449">Lipoprotein</keyword>
<name>A0A6J4QEY4_9BACT</name>
<protein>
    <submittedName>
        <fullName evidence="2">Lipoprotein-releasing system ATP-binding protein LolD</fullName>
    </submittedName>
</protein>
<dbReference type="PANTHER" id="PTHR24220">
    <property type="entry name" value="IMPORT ATP-BINDING PROTEIN"/>
    <property type="match status" value="1"/>
</dbReference>
<accession>A0A6J4QEY4</accession>
<organism evidence="2">
    <name type="scientific">uncultured Phycisphaerae bacterium</name>
    <dbReference type="NCBI Taxonomy" id="904963"/>
    <lineage>
        <taxon>Bacteria</taxon>
        <taxon>Pseudomonadati</taxon>
        <taxon>Planctomycetota</taxon>
        <taxon>Phycisphaerae</taxon>
        <taxon>environmental samples</taxon>
    </lineage>
</organism>
<dbReference type="InterPro" id="IPR015854">
    <property type="entry name" value="ABC_transpr_LolD-like"/>
</dbReference>
<proteinExistence type="predicted"/>
<evidence type="ECO:0000313" key="2">
    <source>
        <dbReference type="EMBL" id="CAA9438915.1"/>
    </source>
</evidence>
<dbReference type="GO" id="GO:0016887">
    <property type="term" value="F:ATP hydrolysis activity"/>
    <property type="evidence" value="ECO:0007669"/>
    <property type="project" value="InterPro"/>
</dbReference>
<dbReference type="InterPro" id="IPR027417">
    <property type="entry name" value="P-loop_NTPase"/>
</dbReference>
<gene>
    <name evidence="2" type="ORF">AVDCRST_MAG64-4013</name>
</gene>
<dbReference type="PANTHER" id="PTHR24220:SF86">
    <property type="entry name" value="ABC TRANSPORTER ABCH.1"/>
    <property type="match status" value="1"/>
</dbReference>